<evidence type="ECO:0000256" key="1">
    <source>
        <dbReference type="ARBA" id="ARBA00023002"/>
    </source>
</evidence>
<dbReference type="GO" id="GO:0016491">
    <property type="term" value="F:oxidoreductase activity"/>
    <property type="evidence" value="ECO:0007669"/>
    <property type="project" value="UniProtKB-KW"/>
</dbReference>
<dbReference type="InterPro" id="IPR004017">
    <property type="entry name" value="Cys_rich_dom"/>
</dbReference>
<protein>
    <submittedName>
        <fullName evidence="3">Heterodisulfide reductase subunit B</fullName>
    </submittedName>
</protein>
<proteinExistence type="predicted"/>
<evidence type="ECO:0000313" key="3">
    <source>
        <dbReference type="EMBL" id="SHJ66479.1"/>
    </source>
</evidence>
<dbReference type="RefSeq" id="WP_073475453.1">
    <property type="nucleotide sequence ID" value="NZ_FQZU01000010.1"/>
</dbReference>
<gene>
    <name evidence="3" type="ORF">SAMN02745216_02037</name>
</gene>
<dbReference type="InterPro" id="IPR051278">
    <property type="entry name" value="HdrB/HdrD_reductase"/>
</dbReference>
<dbReference type="Pfam" id="PF02754">
    <property type="entry name" value="CCG"/>
    <property type="match status" value="2"/>
</dbReference>
<evidence type="ECO:0000259" key="2">
    <source>
        <dbReference type="Pfam" id="PF02754"/>
    </source>
</evidence>
<reference evidence="4" key="1">
    <citation type="submission" date="2016-11" db="EMBL/GenBank/DDBJ databases">
        <authorList>
            <person name="Varghese N."/>
            <person name="Submissions S."/>
        </authorList>
    </citation>
    <scope>NUCLEOTIDE SEQUENCE [LARGE SCALE GENOMIC DNA]</scope>
    <source>
        <strain evidence="4">DSM 16219</strain>
    </source>
</reference>
<keyword evidence="1" id="KW-0560">Oxidoreductase</keyword>
<dbReference type="Proteomes" id="UP000183994">
    <property type="component" value="Unassembled WGS sequence"/>
</dbReference>
<dbReference type="Gene3D" id="1.20.1050.140">
    <property type="match status" value="1"/>
</dbReference>
<evidence type="ECO:0000313" key="4">
    <source>
        <dbReference type="Proteomes" id="UP000183994"/>
    </source>
</evidence>
<dbReference type="AlphaFoldDB" id="A0A1M6L5Z7"/>
<sequence>MANKIPKRIPYFPGCSMATTAKENNQSLNAMCQSLGYKLVELKDWNCCGSSSAHSLNHDLAVDLASRNFSLVPKGKPMLVACPSCLLRLRQAHHRLCQSYDARVRYEHKWGRPFDPTLEIIHYFDLLEHVGLEKHPHLRTLNGLSFVTYYGCMLAQPPDMQHYKAHRGLMEKALIALGAEEKPWGYGARCCGTFLSVVRPEVVTPLIDEIMVDAVQSKADCIVTACSMCHLNLEMRVTSKKKIPVMHFSELLAIALGDAGKKDWFTRHLIDPIPLLRARGIL</sequence>
<dbReference type="PANTHER" id="PTHR42947">
    <property type="entry name" value="COB--COM HETERODISULFIDE REDUCTASE SUBUNIT B 1"/>
    <property type="match status" value="1"/>
</dbReference>
<accession>A0A1M6L5Z7</accession>
<dbReference type="PANTHER" id="PTHR42947:SF1">
    <property type="entry name" value="COB--COM HETERODISULFIDE REDUCTASE SUBUNIT B 1"/>
    <property type="match status" value="1"/>
</dbReference>
<feature type="domain" description="Cysteine-rich" evidence="2">
    <location>
        <begin position="148"/>
        <end position="233"/>
    </location>
</feature>
<keyword evidence="4" id="KW-1185">Reference proteome</keyword>
<organism evidence="3 4">
    <name type="scientific">Desulfatibacillum alkenivorans DSM 16219</name>
    <dbReference type="NCBI Taxonomy" id="1121393"/>
    <lineage>
        <taxon>Bacteria</taxon>
        <taxon>Pseudomonadati</taxon>
        <taxon>Thermodesulfobacteriota</taxon>
        <taxon>Desulfobacteria</taxon>
        <taxon>Desulfobacterales</taxon>
        <taxon>Desulfatibacillaceae</taxon>
        <taxon>Desulfatibacillum</taxon>
    </lineage>
</organism>
<feature type="domain" description="Cysteine-rich" evidence="2">
    <location>
        <begin position="11"/>
        <end position="89"/>
    </location>
</feature>
<name>A0A1M6L5Z7_9BACT</name>
<dbReference type="STRING" id="1121393.SAMN02745216_02037"/>
<dbReference type="EMBL" id="FQZU01000010">
    <property type="protein sequence ID" value="SHJ66479.1"/>
    <property type="molecule type" value="Genomic_DNA"/>
</dbReference>